<organism evidence="6 7">
    <name type="scientific">Dactylosporangium salmoneum</name>
    <dbReference type="NCBI Taxonomy" id="53361"/>
    <lineage>
        <taxon>Bacteria</taxon>
        <taxon>Bacillati</taxon>
        <taxon>Actinomycetota</taxon>
        <taxon>Actinomycetes</taxon>
        <taxon>Micromonosporales</taxon>
        <taxon>Micromonosporaceae</taxon>
        <taxon>Dactylosporangium</taxon>
    </lineage>
</organism>
<evidence type="ECO:0000256" key="4">
    <source>
        <dbReference type="PROSITE-ProRule" id="PRU00335"/>
    </source>
</evidence>
<protein>
    <submittedName>
        <fullName evidence="6">TetR/AcrR family transcriptional regulator</fullName>
    </submittedName>
</protein>
<dbReference type="SUPFAM" id="SSF46689">
    <property type="entry name" value="Homeodomain-like"/>
    <property type="match status" value="1"/>
</dbReference>
<dbReference type="Gene3D" id="1.10.357.10">
    <property type="entry name" value="Tetracycline Repressor, domain 2"/>
    <property type="match status" value="1"/>
</dbReference>
<evidence type="ECO:0000256" key="1">
    <source>
        <dbReference type="ARBA" id="ARBA00023015"/>
    </source>
</evidence>
<dbReference type="Gene3D" id="1.10.10.60">
    <property type="entry name" value="Homeodomain-like"/>
    <property type="match status" value="1"/>
</dbReference>
<dbReference type="InterPro" id="IPR004111">
    <property type="entry name" value="Repressor_TetR_C"/>
</dbReference>
<evidence type="ECO:0000256" key="2">
    <source>
        <dbReference type="ARBA" id="ARBA00023125"/>
    </source>
</evidence>
<evidence type="ECO:0000313" key="6">
    <source>
        <dbReference type="EMBL" id="GAA2326056.1"/>
    </source>
</evidence>
<evidence type="ECO:0000259" key="5">
    <source>
        <dbReference type="PROSITE" id="PS50977"/>
    </source>
</evidence>
<keyword evidence="2 4" id="KW-0238">DNA-binding</keyword>
<keyword evidence="3" id="KW-0804">Transcription</keyword>
<keyword evidence="7" id="KW-1185">Reference proteome</keyword>
<dbReference type="InterPro" id="IPR009057">
    <property type="entry name" value="Homeodomain-like_sf"/>
</dbReference>
<accession>A0ABP5S8Z1</accession>
<dbReference type="EMBL" id="BAAARV010000003">
    <property type="protein sequence ID" value="GAA2326056.1"/>
    <property type="molecule type" value="Genomic_DNA"/>
</dbReference>
<dbReference type="Proteomes" id="UP001501444">
    <property type="component" value="Unassembled WGS sequence"/>
</dbReference>
<dbReference type="InterPro" id="IPR001647">
    <property type="entry name" value="HTH_TetR"/>
</dbReference>
<gene>
    <name evidence="6" type="ORF">GCM10010170_000530</name>
</gene>
<reference evidence="7" key="1">
    <citation type="journal article" date="2019" name="Int. J. Syst. Evol. Microbiol.">
        <title>The Global Catalogue of Microorganisms (GCM) 10K type strain sequencing project: providing services to taxonomists for standard genome sequencing and annotation.</title>
        <authorList>
            <consortium name="The Broad Institute Genomics Platform"/>
            <consortium name="The Broad Institute Genome Sequencing Center for Infectious Disease"/>
            <person name="Wu L."/>
            <person name="Ma J."/>
        </authorList>
    </citation>
    <scope>NUCLEOTIDE SEQUENCE [LARGE SCALE GENOMIC DNA]</scope>
    <source>
        <strain evidence="7">JCM 3272</strain>
    </source>
</reference>
<dbReference type="PROSITE" id="PS50977">
    <property type="entry name" value="HTH_TETR_2"/>
    <property type="match status" value="1"/>
</dbReference>
<keyword evidence="1" id="KW-0805">Transcription regulation</keyword>
<name>A0ABP5S8Z1_9ACTN</name>
<dbReference type="Pfam" id="PF02909">
    <property type="entry name" value="TetR_C_1"/>
    <property type="match status" value="1"/>
</dbReference>
<evidence type="ECO:0000256" key="3">
    <source>
        <dbReference type="ARBA" id="ARBA00023163"/>
    </source>
</evidence>
<comment type="caution">
    <text evidence="6">The sequence shown here is derived from an EMBL/GenBank/DDBJ whole genome shotgun (WGS) entry which is preliminary data.</text>
</comment>
<sequence>MSGRVSAVGARRRPTRAGVVLSRELIVDTVLRLIDGPGGDKLSVRRVGAALSADPTAIYRYFRSLDAILLAVADRLIGEATAGFVPGPDLAASLRDIAGRIYRSMQAHPRLAQLRARRFIAGPHELRVVDTGVGLLLRAGFEPAAAVRHYRDFIETTFALAALDVSDLAPEQEQADWQTWLDTAKGLPADDYPNMHAVRDHLPVMGESAFPGVLDTMIAILQREAAKCIPARAE</sequence>
<dbReference type="SUPFAM" id="SSF48498">
    <property type="entry name" value="Tetracyclin repressor-like, C-terminal domain"/>
    <property type="match status" value="1"/>
</dbReference>
<feature type="domain" description="HTH tetR-type" evidence="5">
    <location>
        <begin position="20"/>
        <end position="80"/>
    </location>
</feature>
<evidence type="ECO:0000313" key="7">
    <source>
        <dbReference type="Proteomes" id="UP001501444"/>
    </source>
</evidence>
<dbReference type="RefSeq" id="WP_344610104.1">
    <property type="nucleotide sequence ID" value="NZ_BAAARV010000003.1"/>
</dbReference>
<proteinExistence type="predicted"/>
<dbReference type="InterPro" id="IPR036271">
    <property type="entry name" value="Tet_transcr_reg_TetR-rel_C_sf"/>
</dbReference>
<feature type="DNA-binding region" description="H-T-H motif" evidence="4">
    <location>
        <begin position="43"/>
        <end position="62"/>
    </location>
</feature>